<proteinExistence type="predicted"/>
<keyword evidence="3" id="KW-1185">Reference proteome</keyword>
<accession>A0AA87YWX0</accession>
<dbReference type="Proteomes" id="UP001187192">
    <property type="component" value="Unassembled WGS sequence"/>
</dbReference>
<evidence type="ECO:0000256" key="1">
    <source>
        <dbReference type="SAM" id="MobiDB-lite"/>
    </source>
</evidence>
<dbReference type="AlphaFoldDB" id="A0AA87YWX0"/>
<reference evidence="2" key="1">
    <citation type="submission" date="2023-07" db="EMBL/GenBank/DDBJ databases">
        <title>draft genome sequence of fig (Ficus carica).</title>
        <authorList>
            <person name="Takahashi T."/>
            <person name="Nishimura K."/>
        </authorList>
    </citation>
    <scope>NUCLEOTIDE SEQUENCE</scope>
</reference>
<evidence type="ECO:0000313" key="3">
    <source>
        <dbReference type="Proteomes" id="UP001187192"/>
    </source>
</evidence>
<sequence>MLERVFNHEDVCQDLENNVVRNITDLSLLLATGPTLNAFSLTRSLSDSEAEDEDGGDEENSNVEAEETV</sequence>
<dbReference type="EMBL" id="BTGU01000001">
    <property type="protein sequence ID" value="GMN24903.1"/>
    <property type="molecule type" value="Genomic_DNA"/>
</dbReference>
<organism evidence="2 3">
    <name type="scientific">Ficus carica</name>
    <name type="common">Common fig</name>
    <dbReference type="NCBI Taxonomy" id="3494"/>
    <lineage>
        <taxon>Eukaryota</taxon>
        <taxon>Viridiplantae</taxon>
        <taxon>Streptophyta</taxon>
        <taxon>Embryophyta</taxon>
        <taxon>Tracheophyta</taxon>
        <taxon>Spermatophyta</taxon>
        <taxon>Magnoliopsida</taxon>
        <taxon>eudicotyledons</taxon>
        <taxon>Gunneridae</taxon>
        <taxon>Pentapetalae</taxon>
        <taxon>rosids</taxon>
        <taxon>fabids</taxon>
        <taxon>Rosales</taxon>
        <taxon>Moraceae</taxon>
        <taxon>Ficeae</taxon>
        <taxon>Ficus</taxon>
    </lineage>
</organism>
<evidence type="ECO:0000313" key="2">
    <source>
        <dbReference type="EMBL" id="GMN24903.1"/>
    </source>
</evidence>
<protein>
    <submittedName>
        <fullName evidence="2">Uncharacterized protein</fullName>
    </submittedName>
</protein>
<gene>
    <name evidence="2" type="ORF">TIFTF001_000748</name>
</gene>
<comment type="caution">
    <text evidence="2">The sequence shown here is derived from an EMBL/GenBank/DDBJ whole genome shotgun (WGS) entry which is preliminary data.</text>
</comment>
<name>A0AA87YWX0_FICCA</name>
<feature type="region of interest" description="Disordered" evidence="1">
    <location>
        <begin position="43"/>
        <end position="69"/>
    </location>
</feature>
<feature type="compositionally biased region" description="Acidic residues" evidence="1">
    <location>
        <begin position="48"/>
        <end position="69"/>
    </location>
</feature>